<feature type="domain" description="Nudix hydrolase" evidence="3">
    <location>
        <begin position="6"/>
        <end position="138"/>
    </location>
</feature>
<proteinExistence type="inferred from homology"/>
<dbReference type="Proteomes" id="UP000614410">
    <property type="component" value="Unassembled WGS sequence"/>
</dbReference>
<dbReference type="InterPro" id="IPR051325">
    <property type="entry name" value="Nudix_hydrolase_domain"/>
</dbReference>
<evidence type="ECO:0000313" key="5">
    <source>
        <dbReference type="Proteomes" id="UP000614410"/>
    </source>
</evidence>
<protein>
    <submittedName>
        <fullName evidence="4">NUDIX domain-containing protein</fullName>
    </submittedName>
</protein>
<accession>A0A934NJ12</accession>
<dbReference type="Pfam" id="PF00293">
    <property type="entry name" value="NUDIX"/>
    <property type="match status" value="1"/>
</dbReference>
<dbReference type="AlphaFoldDB" id="A0A934NJ12"/>
<dbReference type="GO" id="GO:0006754">
    <property type="term" value="P:ATP biosynthetic process"/>
    <property type="evidence" value="ECO:0007669"/>
    <property type="project" value="TreeGrafter"/>
</dbReference>
<evidence type="ECO:0000313" key="4">
    <source>
        <dbReference type="EMBL" id="MBJ7608754.1"/>
    </source>
</evidence>
<keyword evidence="1 2" id="KW-0378">Hydrolase</keyword>
<comment type="similarity">
    <text evidence="2">Belongs to the Nudix hydrolase family.</text>
</comment>
<dbReference type="PROSITE" id="PS00893">
    <property type="entry name" value="NUDIX_BOX"/>
    <property type="match status" value="1"/>
</dbReference>
<dbReference type="GO" id="GO:0004081">
    <property type="term" value="F:bis(5'-nucleosyl)-tetraphosphatase (asymmetrical) activity"/>
    <property type="evidence" value="ECO:0007669"/>
    <property type="project" value="TreeGrafter"/>
</dbReference>
<sequence length="146" mass="16177">MPARRPNEISAGGVLARVTGRDWEVCMVREGRYWGFPKGHVEAGETPQEAALREISEECGLLRSSLSICSELPPSEYVYRRAGRLRFKLVHHFLVLTAADTELIPQAGEIDEAQWLSLDDATERASFPDTRKALTAARSLLAATLP</sequence>
<dbReference type="InterPro" id="IPR000086">
    <property type="entry name" value="NUDIX_hydrolase_dom"/>
</dbReference>
<name>A0A934NJ12_9BACT</name>
<dbReference type="EMBL" id="JAEKNN010000024">
    <property type="protein sequence ID" value="MBJ7608754.1"/>
    <property type="molecule type" value="Genomic_DNA"/>
</dbReference>
<evidence type="ECO:0000256" key="1">
    <source>
        <dbReference type="ARBA" id="ARBA00022801"/>
    </source>
</evidence>
<dbReference type="InterPro" id="IPR020084">
    <property type="entry name" value="NUDIX_hydrolase_CS"/>
</dbReference>
<dbReference type="PANTHER" id="PTHR21340">
    <property type="entry name" value="DIADENOSINE 5,5-P1,P4-TETRAPHOSPHATE PYROPHOSPHOHYDROLASE MUTT"/>
    <property type="match status" value="1"/>
</dbReference>
<dbReference type="PRINTS" id="PR00502">
    <property type="entry name" value="NUDIXFAMILY"/>
</dbReference>
<dbReference type="PANTHER" id="PTHR21340:SF0">
    <property type="entry name" value="BIS(5'-NUCLEOSYL)-TETRAPHOSPHATASE [ASYMMETRICAL]"/>
    <property type="match status" value="1"/>
</dbReference>
<evidence type="ECO:0000256" key="2">
    <source>
        <dbReference type="RuleBase" id="RU003476"/>
    </source>
</evidence>
<dbReference type="CDD" id="cd03673">
    <property type="entry name" value="NUDIX_Ap6A_hydrolase"/>
    <property type="match status" value="1"/>
</dbReference>
<reference evidence="4 5" key="1">
    <citation type="submission" date="2020-10" db="EMBL/GenBank/DDBJ databases">
        <title>Ca. Dormibacterota MAGs.</title>
        <authorList>
            <person name="Montgomery K."/>
        </authorList>
    </citation>
    <scope>NUCLEOTIDE SEQUENCE [LARGE SCALE GENOMIC DNA]</scope>
    <source>
        <strain evidence="4">Mitchell_Peninsula_5</strain>
    </source>
</reference>
<dbReference type="PROSITE" id="PS51462">
    <property type="entry name" value="NUDIX"/>
    <property type="match status" value="1"/>
</dbReference>
<dbReference type="GO" id="GO:0006167">
    <property type="term" value="P:AMP biosynthetic process"/>
    <property type="evidence" value="ECO:0007669"/>
    <property type="project" value="TreeGrafter"/>
</dbReference>
<dbReference type="InterPro" id="IPR020476">
    <property type="entry name" value="Nudix_hydrolase"/>
</dbReference>
<dbReference type="Gene3D" id="3.90.79.10">
    <property type="entry name" value="Nucleoside Triphosphate Pyrophosphohydrolase"/>
    <property type="match status" value="1"/>
</dbReference>
<organism evidence="4 5">
    <name type="scientific">Candidatus Amunia macphersoniae</name>
    <dbReference type="NCBI Taxonomy" id="3127014"/>
    <lineage>
        <taxon>Bacteria</taxon>
        <taxon>Bacillati</taxon>
        <taxon>Candidatus Dormiibacterota</taxon>
        <taxon>Candidatus Dormibacteria</taxon>
        <taxon>Candidatus Aeolococcales</taxon>
        <taxon>Candidatus Aeolococcaceae</taxon>
        <taxon>Candidatus Amunia</taxon>
    </lineage>
</organism>
<evidence type="ECO:0000259" key="3">
    <source>
        <dbReference type="PROSITE" id="PS51462"/>
    </source>
</evidence>
<dbReference type="SUPFAM" id="SSF55811">
    <property type="entry name" value="Nudix"/>
    <property type="match status" value="1"/>
</dbReference>
<comment type="caution">
    <text evidence="4">The sequence shown here is derived from an EMBL/GenBank/DDBJ whole genome shotgun (WGS) entry which is preliminary data.</text>
</comment>
<gene>
    <name evidence="4" type="ORF">JF887_04900</name>
</gene>
<dbReference type="InterPro" id="IPR015797">
    <property type="entry name" value="NUDIX_hydrolase-like_dom_sf"/>
</dbReference>